<sequence length="283" mass="30520">MTAIQLNFTLRTNPKCRTVHLVGSWDGYKTSYPLGKDSSRDGGWKGTFRFSAPIMVPGARYWYYYIIDGTHVSHDPAREATIEPTTGRKLNILDIPGSRSSTTTSSHGYSSHSSKKGARGRGLDPSQIAHPHPNRPYETQAFRTEKFSSREMEALSRRYAAQRLSDSDSCSSDSDSPGRYSDTSYSSRSSYNSSPSSVSSLGSPITPTGGSPIGYGAYSYTSKAAVGLGISGVCNCRGVMLMKDGSRMPINCGGRICGGSADVEQPHYQALTASSTTLVTIYP</sequence>
<organism evidence="2 3">
    <name type="scientific">Myriangium duriaei CBS 260.36</name>
    <dbReference type="NCBI Taxonomy" id="1168546"/>
    <lineage>
        <taxon>Eukaryota</taxon>
        <taxon>Fungi</taxon>
        <taxon>Dikarya</taxon>
        <taxon>Ascomycota</taxon>
        <taxon>Pezizomycotina</taxon>
        <taxon>Dothideomycetes</taxon>
        <taxon>Dothideomycetidae</taxon>
        <taxon>Myriangiales</taxon>
        <taxon>Myriangiaceae</taxon>
        <taxon>Myriangium</taxon>
    </lineage>
</organism>
<comment type="caution">
    <text evidence="2">The sequence shown here is derived from an EMBL/GenBank/DDBJ whole genome shotgun (WGS) entry which is preliminary data.</text>
</comment>
<dbReference type="InterPro" id="IPR014756">
    <property type="entry name" value="Ig_E-set"/>
</dbReference>
<dbReference type="OrthoDB" id="5364946at2759"/>
<evidence type="ECO:0008006" key="4">
    <source>
        <dbReference type="Google" id="ProtNLM"/>
    </source>
</evidence>
<dbReference type="SUPFAM" id="SSF81296">
    <property type="entry name" value="E set domains"/>
    <property type="match status" value="1"/>
</dbReference>
<protein>
    <recommendedName>
        <fullName evidence="4">AMP-activated protein kinase glycogen-binding domain-containing protein</fullName>
    </recommendedName>
</protein>
<dbReference type="Gene3D" id="2.60.40.10">
    <property type="entry name" value="Immunoglobulins"/>
    <property type="match status" value="1"/>
</dbReference>
<proteinExistence type="predicted"/>
<dbReference type="InterPro" id="IPR013783">
    <property type="entry name" value="Ig-like_fold"/>
</dbReference>
<feature type="compositionally biased region" description="Low complexity" evidence="1">
    <location>
        <begin position="167"/>
        <end position="203"/>
    </location>
</feature>
<evidence type="ECO:0000313" key="3">
    <source>
        <dbReference type="Proteomes" id="UP000799439"/>
    </source>
</evidence>
<reference evidence="2" key="1">
    <citation type="journal article" date="2020" name="Stud. Mycol.">
        <title>101 Dothideomycetes genomes: a test case for predicting lifestyles and emergence of pathogens.</title>
        <authorList>
            <person name="Haridas S."/>
            <person name="Albert R."/>
            <person name="Binder M."/>
            <person name="Bloem J."/>
            <person name="Labutti K."/>
            <person name="Salamov A."/>
            <person name="Andreopoulos B."/>
            <person name="Baker S."/>
            <person name="Barry K."/>
            <person name="Bills G."/>
            <person name="Bluhm B."/>
            <person name="Cannon C."/>
            <person name="Castanera R."/>
            <person name="Culley D."/>
            <person name="Daum C."/>
            <person name="Ezra D."/>
            <person name="Gonzalez J."/>
            <person name="Henrissat B."/>
            <person name="Kuo A."/>
            <person name="Liang C."/>
            <person name="Lipzen A."/>
            <person name="Lutzoni F."/>
            <person name="Magnuson J."/>
            <person name="Mondo S."/>
            <person name="Nolan M."/>
            <person name="Ohm R."/>
            <person name="Pangilinan J."/>
            <person name="Park H.-J."/>
            <person name="Ramirez L."/>
            <person name="Alfaro M."/>
            <person name="Sun H."/>
            <person name="Tritt A."/>
            <person name="Yoshinaga Y."/>
            <person name="Zwiers L.-H."/>
            <person name="Turgeon B."/>
            <person name="Goodwin S."/>
            <person name="Spatafora J."/>
            <person name="Crous P."/>
            <person name="Grigoriev I."/>
        </authorList>
    </citation>
    <scope>NUCLEOTIDE SEQUENCE</scope>
    <source>
        <strain evidence="2">CBS 260.36</strain>
    </source>
</reference>
<keyword evidence="3" id="KW-1185">Reference proteome</keyword>
<dbReference type="PANTHER" id="PTHR40625:SF2">
    <property type="entry name" value="GTP-BINDING PROTEIN ESDC"/>
    <property type="match status" value="1"/>
</dbReference>
<evidence type="ECO:0000256" key="1">
    <source>
        <dbReference type="SAM" id="MobiDB-lite"/>
    </source>
</evidence>
<feature type="compositionally biased region" description="Low complexity" evidence="1">
    <location>
        <begin position="97"/>
        <end position="112"/>
    </location>
</feature>
<evidence type="ECO:0000313" key="2">
    <source>
        <dbReference type="EMBL" id="KAF2150827.1"/>
    </source>
</evidence>
<feature type="region of interest" description="Disordered" evidence="1">
    <location>
        <begin position="158"/>
        <end position="204"/>
    </location>
</feature>
<accession>A0A9P4IZS9</accession>
<name>A0A9P4IZS9_9PEZI</name>
<feature type="region of interest" description="Disordered" evidence="1">
    <location>
        <begin position="84"/>
        <end position="145"/>
    </location>
</feature>
<gene>
    <name evidence="2" type="ORF">K461DRAFT_183392</name>
</gene>
<dbReference type="AlphaFoldDB" id="A0A9P4IZS9"/>
<dbReference type="Proteomes" id="UP000799439">
    <property type="component" value="Unassembled WGS sequence"/>
</dbReference>
<dbReference type="PANTHER" id="PTHR40625">
    <property type="entry name" value="GTP-BINDING PROTEIN ESDC-RELATED"/>
    <property type="match status" value="1"/>
</dbReference>
<dbReference type="CDD" id="cd02859">
    <property type="entry name" value="E_set_AMPKbeta_like_N"/>
    <property type="match status" value="1"/>
</dbReference>
<dbReference type="EMBL" id="ML996089">
    <property type="protein sequence ID" value="KAF2150827.1"/>
    <property type="molecule type" value="Genomic_DNA"/>
</dbReference>